<accession>R6SC70</accession>
<gene>
    <name evidence="2" type="ORF">BN788_01413</name>
</gene>
<dbReference type="AlphaFoldDB" id="R6SC70"/>
<dbReference type="Gene3D" id="3.20.20.70">
    <property type="entry name" value="Aldolase class I"/>
    <property type="match status" value="1"/>
</dbReference>
<dbReference type="InterPro" id="IPR001585">
    <property type="entry name" value="TAL/FSA"/>
</dbReference>
<keyword evidence="1" id="KW-0704">Schiff base</keyword>
<dbReference type="EMBL" id="CBFJ010000047">
    <property type="protein sequence ID" value="CDC44202.1"/>
    <property type="molecule type" value="Genomic_DNA"/>
</dbReference>
<dbReference type="Pfam" id="PF00923">
    <property type="entry name" value="TAL_FSA"/>
    <property type="match status" value="1"/>
</dbReference>
<reference evidence="2" key="1">
    <citation type="submission" date="2012-11" db="EMBL/GenBank/DDBJ databases">
        <title>Dependencies among metagenomic species, viruses, plasmids and units of genetic variation.</title>
        <authorList>
            <person name="Nielsen H.B."/>
            <person name="Almeida M."/>
            <person name="Juncker A.S."/>
            <person name="Rasmussen S."/>
            <person name="Li J."/>
            <person name="Sunagawa S."/>
            <person name="Plichta D."/>
            <person name="Gautier L."/>
            <person name="Le Chatelier E."/>
            <person name="Peletier E."/>
            <person name="Bonde I."/>
            <person name="Nielsen T."/>
            <person name="Manichanh C."/>
            <person name="Arumugam M."/>
            <person name="Batto J."/>
            <person name="Santos M.B.Q.D."/>
            <person name="Blom N."/>
            <person name="Borruel N."/>
            <person name="Burgdorf K.S."/>
            <person name="Boumezbeur F."/>
            <person name="Casellas F."/>
            <person name="Dore J."/>
            <person name="Guarner F."/>
            <person name="Hansen T."/>
            <person name="Hildebrand F."/>
            <person name="Kaas R.S."/>
            <person name="Kennedy S."/>
            <person name="Kristiansen K."/>
            <person name="Kultima J.R."/>
            <person name="Leonard P."/>
            <person name="Levenez F."/>
            <person name="Lund O."/>
            <person name="Moumen B."/>
            <person name="Le Paslier D."/>
            <person name="Pons N."/>
            <person name="Pedersen O."/>
            <person name="Prifti E."/>
            <person name="Qin J."/>
            <person name="Raes J."/>
            <person name="Tap J."/>
            <person name="Tims S."/>
            <person name="Ussery D.W."/>
            <person name="Yamada T."/>
            <person name="MetaHit consortium"/>
            <person name="Renault P."/>
            <person name="Sicheritz-Ponten T."/>
            <person name="Bork P."/>
            <person name="Wang J."/>
            <person name="Brunak S."/>
            <person name="Ehrlich S.D."/>
        </authorList>
    </citation>
    <scope>NUCLEOTIDE SEQUENCE [LARGE SCALE GENOMIC DNA]</scope>
</reference>
<dbReference type="PROSITE" id="PS01054">
    <property type="entry name" value="TRANSALDOLASE_1"/>
    <property type="match status" value="1"/>
</dbReference>
<dbReference type="InterPro" id="IPR013785">
    <property type="entry name" value="Aldolase_TIM"/>
</dbReference>
<comment type="caution">
    <text evidence="2">The sequence shown here is derived from an EMBL/GenBank/DDBJ whole genome shotgun (WGS) entry which is preliminary data.</text>
</comment>
<dbReference type="InterPro" id="IPR018225">
    <property type="entry name" value="Transaldolase_AS"/>
</dbReference>
<dbReference type="SUPFAM" id="SSF51569">
    <property type="entry name" value="Aldolase"/>
    <property type="match status" value="1"/>
</dbReference>
<evidence type="ECO:0000256" key="1">
    <source>
        <dbReference type="ARBA" id="ARBA00023270"/>
    </source>
</evidence>
<organism evidence="2 3">
    <name type="scientific">[Eubacterium] siraeum CAG:80</name>
    <dbReference type="NCBI Taxonomy" id="1263080"/>
    <lineage>
        <taxon>Bacteria</taxon>
        <taxon>Bacillati</taxon>
        <taxon>Bacillota</taxon>
        <taxon>Clostridia</taxon>
        <taxon>Eubacteriales</taxon>
        <taxon>Oscillospiraceae</taxon>
        <taxon>Oscillospiraceae incertae sedis</taxon>
    </lineage>
</organism>
<protein>
    <submittedName>
        <fullName evidence="2">Probable transaldolase</fullName>
    </submittedName>
</protein>
<proteinExistence type="predicted"/>
<evidence type="ECO:0000313" key="3">
    <source>
        <dbReference type="Proteomes" id="UP000018142"/>
    </source>
</evidence>
<evidence type="ECO:0000313" key="2">
    <source>
        <dbReference type="EMBL" id="CDC44202.1"/>
    </source>
</evidence>
<dbReference type="GO" id="GO:0005975">
    <property type="term" value="P:carbohydrate metabolic process"/>
    <property type="evidence" value="ECO:0007669"/>
    <property type="project" value="InterPro"/>
</dbReference>
<name>R6SC70_9FIRM</name>
<sequence>MKFFIDTANIEEIRKANDMGVIAGVTTNPSLIAKEGRDYATVLKEIAQIVDGPISGEVKATTEDAEGMIE</sequence>
<dbReference type="Proteomes" id="UP000018142">
    <property type="component" value="Unassembled WGS sequence"/>
</dbReference>